<comment type="caution">
    <text evidence="4">The sequence shown here is derived from an EMBL/GenBank/DDBJ whole genome shotgun (WGS) entry which is preliminary data.</text>
</comment>
<feature type="transmembrane region" description="Helical" evidence="2">
    <location>
        <begin position="105"/>
        <end position="122"/>
    </location>
</feature>
<evidence type="ECO:0000313" key="5">
    <source>
        <dbReference type="Proteomes" id="UP000484255"/>
    </source>
</evidence>
<feature type="transmembrane region" description="Helical" evidence="2">
    <location>
        <begin position="79"/>
        <end position="98"/>
    </location>
</feature>
<keyword evidence="2" id="KW-0812">Transmembrane</keyword>
<feature type="transmembrane region" description="Helical" evidence="2">
    <location>
        <begin position="301"/>
        <end position="324"/>
    </location>
</feature>
<keyword evidence="2" id="KW-0472">Membrane</keyword>
<feature type="transmembrane region" description="Helical" evidence="2">
    <location>
        <begin position="369"/>
        <end position="390"/>
    </location>
</feature>
<keyword evidence="2" id="KW-1133">Transmembrane helix</keyword>
<feature type="transmembrane region" description="Helical" evidence="2">
    <location>
        <begin position="248"/>
        <end position="266"/>
    </location>
</feature>
<feature type="transmembrane region" description="Helical" evidence="2">
    <location>
        <begin position="331"/>
        <end position="349"/>
    </location>
</feature>
<dbReference type="Pfam" id="PF04892">
    <property type="entry name" value="VanZ"/>
    <property type="match status" value="1"/>
</dbReference>
<dbReference type="RefSeq" id="WP_163458701.1">
    <property type="nucleotide sequence ID" value="NZ_JAAGOH010000020.1"/>
</dbReference>
<dbReference type="InterPro" id="IPR006976">
    <property type="entry name" value="VanZ-like"/>
</dbReference>
<evidence type="ECO:0000259" key="3">
    <source>
        <dbReference type="Pfam" id="PF04892"/>
    </source>
</evidence>
<protein>
    <submittedName>
        <fullName evidence="4">Teicoplanin resistance protein VanZ</fullName>
    </submittedName>
</protein>
<dbReference type="Proteomes" id="UP000484255">
    <property type="component" value="Unassembled WGS sequence"/>
</dbReference>
<organism evidence="4 5">
    <name type="scientific">Ideonella livida</name>
    <dbReference type="NCBI Taxonomy" id="2707176"/>
    <lineage>
        <taxon>Bacteria</taxon>
        <taxon>Pseudomonadati</taxon>
        <taxon>Pseudomonadota</taxon>
        <taxon>Betaproteobacteria</taxon>
        <taxon>Burkholderiales</taxon>
        <taxon>Sphaerotilaceae</taxon>
        <taxon>Ideonella</taxon>
    </lineage>
</organism>
<feature type="domain" description="VanZ-like" evidence="3">
    <location>
        <begin position="73"/>
        <end position="159"/>
    </location>
</feature>
<proteinExistence type="predicted"/>
<feature type="transmembrane region" description="Helical" evidence="2">
    <location>
        <begin position="273"/>
        <end position="295"/>
    </location>
</feature>
<evidence type="ECO:0000256" key="1">
    <source>
        <dbReference type="SAM" id="MobiDB-lite"/>
    </source>
</evidence>
<accession>A0A7C9PJB6</accession>
<feature type="transmembrane region" description="Helical" evidence="2">
    <location>
        <begin position="180"/>
        <end position="200"/>
    </location>
</feature>
<feature type="transmembrane region" description="Helical" evidence="2">
    <location>
        <begin position="142"/>
        <end position="159"/>
    </location>
</feature>
<dbReference type="AlphaFoldDB" id="A0A7C9PJB6"/>
<feature type="region of interest" description="Disordered" evidence="1">
    <location>
        <begin position="1"/>
        <end position="30"/>
    </location>
</feature>
<evidence type="ECO:0000256" key="2">
    <source>
        <dbReference type="SAM" id="Phobius"/>
    </source>
</evidence>
<sequence length="415" mass="43465">MSRTRRSSAKAPPDAAPGSVTGAEGQPPRGHRSSALPLAWALAALVAYASLYPFVGWRWPAGLSPEALLVLPLPPWRVPFDMVANGLGYVPLGLLVCLAGLRQGLSWPLAWGLAILAPGAWSYLMECLQHLLPGRFPSRLDWLLNLGGAAVGGMLGCLLRGSRWLARWQRWRQAWLVERSAGALVLLALWPLALLFPTALPFGLGVEGVRLQDALVDLLLDVPWAQSGLEWVLAWSLGEAPLGAGSELSAAVLGLLAPCCIAHAVLRGPGHRAVAVPVVMGVGGLAATASAGLNFGAVHALAWVTPLLLAAGGLAALAGLACALAPQRLNAALGMVGVALLLQLVLQAPADPYLAASLQGWEMSRWARFHGLAQWLGWGWPLAALCWLGWRVALPQQAVDGASAGTVPAGRRARG</sequence>
<gene>
    <name evidence="4" type="ORF">G3A44_15785</name>
</gene>
<evidence type="ECO:0000313" key="4">
    <source>
        <dbReference type="EMBL" id="NDY92651.1"/>
    </source>
</evidence>
<feature type="transmembrane region" description="Helical" evidence="2">
    <location>
        <begin position="38"/>
        <end position="59"/>
    </location>
</feature>
<name>A0A7C9PJB6_9BURK</name>
<reference evidence="4 5" key="1">
    <citation type="submission" date="2020-02" db="EMBL/GenBank/DDBJ databases">
        <title>Ideonella bacterium strain TBM-1.</title>
        <authorList>
            <person name="Chen W.-M."/>
        </authorList>
    </citation>
    <scope>NUCLEOTIDE SEQUENCE [LARGE SCALE GENOMIC DNA]</scope>
    <source>
        <strain evidence="4 5">TBM-1</strain>
    </source>
</reference>
<dbReference type="EMBL" id="JAAGOH010000020">
    <property type="protein sequence ID" value="NDY92651.1"/>
    <property type="molecule type" value="Genomic_DNA"/>
</dbReference>
<keyword evidence="5" id="KW-1185">Reference proteome</keyword>